<dbReference type="KEGG" id="mcn:Mcup_0632"/>
<dbReference type="InterPro" id="IPR017271">
    <property type="entry name" value="Tscrpt_reg_HTH_MJ1545_prd"/>
</dbReference>
<dbReference type="InterPro" id="IPR001387">
    <property type="entry name" value="Cro/C1-type_HTH"/>
</dbReference>
<dbReference type="STRING" id="1006006.Mcup_0632"/>
<dbReference type="PATRIC" id="fig|1006006.8.peg.633"/>
<gene>
    <name evidence="2" type="ordered locus">Mcup_0632</name>
</gene>
<dbReference type="SUPFAM" id="SSF47413">
    <property type="entry name" value="lambda repressor-like DNA-binding domains"/>
    <property type="match status" value="1"/>
</dbReference>
<dbReference type="CDD" id="cd00093">
    <property type="entry name" value="HTH_XRE"/>
    <property type="match status" value="1"/>
</dbReference>
<dbReference type="AlphaFoldDB" id="F4G147"/>
<evidence type="ECO:0000259" key="1">
    <source>
        <dbReference type="PROSITE" id="PS50943"/>
    </source>
</evidence>
<sequence>MLSMATDYIVESVAKRIAGDIVWSRNPGLAMRKWRETFGVSQSELSRILRISQSVIADYERNRRQPGSLMVRKYIEALIEADSKRGFKIVNELGKLFSLNFPFIMDMSDFVRPVSFQEVIMAVDGIPVMANLTNAQFYGYVVTDSPKTIISLSGMEFYQFLSITLNKILVFTKVSSGRSPMIALKIAPMRPRLVILHRPLKMDPLSIYIANMEGINVIVSTKRTEEDLIEGLKKLALQSSLK</sequence>
<dbReference type="Pfam" id="PF01381">
    <property type="entry name" value="HTH_3"/>
    <property type="match status" value="1"/>
</dbReference>
<dbReference type="eggNOG" id="arCOG04060">
    <property type="taxonomic scope" value="Archaea"/>
</dbReference>
<name>F4G147_METCR</name>
<keyword evidence="3" id="KW-1185">Reference proteome</keyword>
<dbReference type="HOGENOM" id="CLU_077869_0_0_2"/>
<protein>
    <submittedName>
        <fullName evidence="2">Pyruvate: ferredoxin oxidoreductase, gamma subunit,HTH motif protein</fullName>
    </submittedName>
</protein>
<keyword evidence="2" id="KW-0670">Pyruvate</keyword>
<evidence type="ECO:0000313" key="3">
    <source>
        <dbReference type="Proteomes" id="UP000007812"/>
    </source>
</evidence>
<dbReference type="PROSITE" id="PS50943">
    <property type="entry name" value="HTH_CROC1"/>
    <property type="match status" value="1"/>
</dbReference>
<dbReference type="GO" id="GO:0003677">
    <property type="term" value="F:DNA binding"/>
    <property type="evidence" value="ECO:0007669"/>
    <property type="project" value="InterPro"/>
</dbReference>
<accession>F4G147</accession>
<dbReference type="SMART" id="SM00530">
    <property type="entry name" value="HTH_XRE"/>
    <property type="match status" value="1"/>
</dbReference>
<dbReference type="Gene3D" id="1.10.260.40">
    <property type="entry name" value="lambda repressor-like DNA-binding domains"/>
    <property type="match status" value="1"/>
</dbReference>
<reference evidence="2 3" key="1">
    <citation type="journal article" date="2011" name="J. Bacteriol.">
        <title>Complete genome sequence of Metallosphaera cuprina, a metal sulfide-oxidizing archaeon from a hot spring.</title>
        <authorList>
            <person name="Liu L.J."/>
            <person name="You X.Y."/>
            <person name="Zheng H."/>
            <person name="Wang S."/>
            <person name="Jiang C.Y."/>
            <person name="Liu S.J."/>
        </authorList>
    </citation>
    <scope>NUCLEOTIDE SEQUENCE [LARGE SCALE GENOMIC DNA]</scope>
    <source>
        <strain evidence="2 3">Ar-4</strain>
    </source>
</reference>
<dbReference type="Proteomes" id="UP000007812">
    <property type="component" value="Chromosome"/>
</dbReference>
<dbReference type="EMBL" id="CP002656">
    <property type="protein sequence ID" value="AEB94737.1"/>
    <property type="molecule type" value="Genomic_DNA"/>
</dbReference>
<feature type="domain" description="HTH cro/C1-type" evidence="1">
    <location>
        <begin position="31"/>
        <end position="84"/>
    </location>
</feature>
<dbReference type="InterPro" id="IPR010982">
    <property type="entry name" value="Lambda_DNA-bd_dom_sf"/>
</dbReference>
<organism evidence="2 3">
    <name type="scientific">Metallosphaera cuprina (strain Ar-4)</name>
    <dbReference type="NCBI Taxonomy" id="1006006"/>
    <lineage>
        <taxon>Archaea</taxon>
        <taxon>Thermoproteota</taxon>
        <taxon>Thermoprotei</taxon>
        <taxon>Sulfolobales</taxon>
        <taxon>Sulfolobaceae</taxon>
        <taxon>Metallosphaera</taxon>
    </lineage>
</organism>
<evidence type="ECO:0000313" key="2">
    <source>
        <dbReference type="EMBL" id="AEB94737.1"/>
    </source>
</evidence>
<dbReference type="PIRSF" id="PIRSF037724">
    <property type="entry name" value="TF_HTH_MJ1545_prd"/>
    <property type="match status" value="1"/>
</dbReference>
<proteinExistence type="predicted"/>